<evidence type="ECO:0000313" key="3">
    <source>
        <dbReference type="Proteomes" id="UP000467201"/>
    </source>
</evidence>
<dbReference type="Proteomes" id="UP000467201">
    <property type="component" value="Chromosome"/>
</dbReference>
<evidence type="ECO:0000313" key="2">
    <source>
        <dbReference type="EMBL" id="BBZ07409.1"/>
    </source>
</evidence>
<organism evidence="2 3">
    <name type="scientific">Mycolicibacterium doricum</name>
    <dbReference type="NCBI Taxonomy" id="126673"/>
    <lineage>
        <taxon>Bacteria</taxon>
        <taxon>Bacillati</taxon>
        <taxon>Actinomycetota</taxon>
        <taxon>Actinomycetes</taxon>
        <taxon>Mycobacteriales</taxon>
        <taxon>Mycobacteriaceae</taxon>
        <taxon>Mycolicibacterium</taxon>
    </lineage>
</organism>
<accession>A0A7I7VQ83</accession>
<gene>
    <name evidence="2" type="ORF">MDOR_15780</name>
</gene>
<feature type="region of interest" description="Disordered" evidence="1">
    <location>
        <begin position="43"/>
        <end position="62"/>
    </location>
</feature>
<protein>
    <submittedName>
        <fullName evidence="2">Uncharacterized protein</fullName>
    </submittedName>
</protein>
<evidence type="ECO:0000256" key="1">
    <source>
        <dbReference type="SAM" id="MobiDB-lite"/>
    </source>
</evidence>
<dbReference type="AlphaFoldDB" id="A0A7I7VQ83"/>
<dbReference type="KEGG" id="mdr:MDOR_15780"/>
<proteinExistence type="predicted"/>
<name>A0A7I7VQ83_9MYCO</name>
<dbReference type="EMBL" id="AP022605">
    <property type="protein sequence ID" value="BBZ07409.1"/>
    <property type="molecule type" value="Genomic_DNA"/>
</dbReference>
<sequence>MHIAHAVKGGTLMTPALVTGWLLLGADARVAVVSVVHAGRADLSDRHARASGPQMRSQSARR</sequence>
<reference evidence="2 3" key="1">
    <citation type="journal article" date="2019" name="Emerg. Microbes Infect.">
        <title>Comprehensive subspecies identification of 175 nontuberculous mycobacteria species based on 7547 genomic profiles.</title>
        <authorList>
            <person name="Matsumoto Y."/>
            <person name="Kinjo T."/>
            <person name="Motooka D."/>
            <person name="Nabeya D."/>
            <person name="Jung N."/>
            <person name="Uechi K."/>
            <person name="Horii T."/>
            <person name="Iida T."/>
            <person name="Fujita J."/>
            <person name="Nakamura S."/>
        </authorList>
    </citation>
    <scope>NUCLEOTIDE SEQUENCE [LARGE SCALE GENOMIC DNA]</scope>
    <source>
        <strain evidence="2 3">JCM 12405</strain>
    </source>
</reference>